<evidence type="ECO:0000313" key="1">
    <source>
        <dbReference type="EMBL" id="AZS49632.1"/>
    </source>
</evidence>
<sequence length="314" mass="36207">MSMTITVQQYSTPHKSDWDNFVQSSKNATFMLQRDYMDYHADRFNDISLMFYEDTTLIAVMPCSYNENQASSHAGLSFGGILTNKKMTTAKMLACFESMKSFFKEKNIHKLIYKCIPSIYHAYPSDEDLYALFINEANLIRRDVATVVYLPEKIKFSKGKRWGISKAKQANVEVKQFNNFQLFIECENQILEQKYNTKATHSADEIKRLAESFPDNIKMFGGFINNELMAGTIIYETPLVAHTQYITTTPQGRDVMALELVMDYLINHHYVNKKYFSFGISTENNGTILNNGLIAQKEMYGGRAITHDFYELLI</sequence>
<dbReference type="AlphaFoldDB" id="A0A3Q9JHD4"/>
<keyword evidence="1" id="KW-0808">Transferase</keyword>
<organism evidence="1 2">
    <name type="scientific">Entomomonas moraniae</name>
    <dbReference type="NCBI Taxonomy" id="2213226"/>
    <lineage>
        <taxon>Bacteria</taxon>
        <taxon>Pseudomonadati</taxon>
        <taxon>Pseudomonadota</taxon>
        <taxon>Gammaproteobacteria</taxon>
        <taxon>Pseudomonadales</taxon>
        <taxon>Pseudomonadaceae</taxon>
        <taxon>Entomomonas</taxon>
    </lineage>
</organism>
<protein>
    <submittedName>
        <fullName evidence="1">GNAT family N-acetyltransferase</fullName>
    </submittedName>
</protein>
<accession>A0A3Q9JHD4</accession>
<dbReference type="InterPro" id="IPR016181">
    <property type="entry name" value="Acyl_CoA_acyltransferase"/>
</dbReference>
<keyword evidence="2" id="KW-1185">Reference proteome</keyword>
<dbReference type="SUPFAM" id="SSF55729">
    <property type="entry name" value="Acyl-CoA N-acyltransferases (Nat)"/>
    <property type="match status" value="1"/>
</dbReference>
<proteinExistence type="predicted"/>
<name>A0A3Q9JHD4_9GAMM</name>
<dbReference type="RefSeq" id="WP_127161824.1">
    <property type="nucleotide sequence ID" value="NZ_CP029822.1"/>
</dbReference>
<dbReference type="Proteomes" id="UP000273143">
    <property type="component" value="Chromosome"/>
</dbReference>
<gene>
    <name evidence="1" type="ORF">DM558_02040</name>
</gene>
<dbReference type="EMBL" id="CP029822">
    <property type="protein sequence ID" value="AZS49632.1"/>
    <property type="molecule type" value="Genomic_DNA"/>
</dbReference>
<evidence type="ECO:0000313" key="2">
    <source>
        <dbReference type="Proteomes" id="UP000273143"/>
    </source>
</evidence>
<dbReference type="GO" id="GO:0016740">
    <property type="term" value="F:transferase activity"/>
    <property type="evidence" value="ECO:0007669"/>
    <property type="project" value="UniProtKB-KW"/>
</dbReference>
<dbReference type="KEGG" id="emo:DM558_02040"/>
<reference evidence="2" key="1">
    <citation type="submission" date="2018-06" db="EMBL/GenBank/DDBJ databases">
        <title>Complete genome of Pseudomonas insecticola strain QZS01.</title>
        <authorList>
            <person name="Wang J."/>
            <person name="Su Q."/>
        </authorList>
    </citation>
    <scope>NUCLEOTIDE SEQUENCE [LARGE SCALE GENOMIC DNA]</scope>
    <source>
        <strain evidence="2">QZS01</strain>
    </source>
</reference>
<dbReference type="Gene3D" id="3.40.630.30">
    <property type="match status" value="1"/>
</dbReference>